<comment type="caution">
    <text evidence="1">The sequence shown here is derived from an EMBL/GenBank/DDBJ whole genome shotgun (WGS) entry which is preliminary data.</text>
</comment>
<sequence length="101" mass="11079">MEIILGIVAVAVGSYLIINGKRNADPLNRKCAAEICEYLADSPERDPTKIFGIFMSNARYQKQALHVISMVPVLLIKAGHPKEQAMGEVPFIRAVAMSLPK</sequence>
<dbReference type="OrthoDB" id="6370345at2"/>
<evidence type="ECO:0000313" key="2">
    <source>
        <dbReference type="Proteomes" id="UP000318825"/>
    </source>
</evidence>
<organism evidence="1 2">
    <name type="scientific">Nitrobacter winogradskyi</name>
    <name type="common">Nitrobacter agilis</name>
    <dbReference type="NCBI Taxonomy" id="913"/>
    <lineage>
        <taxon>Bacteria</taxon>
        <taxon>Pseudomonadati</taxon>
        <taxon>Pseudomonadota</taxon>
        <taxon>Alphaproteobacteria</taxon>
        <taxon>Hyphomicrobiales</taxon>
        <taxon>Nitrobacteraceae</taxon>
        <taxon>Nitrobacter</taxon>
    </lineage>
</organism>
<dbReference type="AlphaFoldDB" id="A0A4Y3W997"/>
<reference evidence="1 2" key="1">
    <citation type="submission" date="2019-06" db="EMBL/GenBank/DDBJ databases">
        <title>Whole genome shotgun sequence of Nitrobacter winogradskyi NBRC 14297.</title>
        <authorList>
            <person name="Hosoyama A."/>
            <person name="Uohara A."/>
            <person name="Ohji S."/>
            <person name="Ichikawa N."/>
        </authorList>
    </citation>
    <scope>NUCLEOTIDE SEQUENCE [LARGE SCALE GENOMIC DNA]</scope>
    <source>
        <strain evidence="1 2">NBRC 14297</strain>
    </source>
</reference>
<protein>
    <submittedName>
        <fullName evidence="1">Uncharacterized protein</fullName>
    </submittedName>
</protein>
<evidence type="ECO:0000313" key="1">
    <source>
        <dbReference type="EMBL" id="GEC14641.1"/>
    </source>
</evidence>
<name>A0A4Y3W997_NITWI</name>
<proteinExistence type="predicted"/>
<dbReference type="RefSeq" id="WP_141382407.1">
    <property type="nucleotide sequence ID" value="NZ_JALJZS010000002.1"/>
</dbReference>
<gene>
    <name evidence="1" type="ORF">NWI01_05330</name>
</gene>
<accession>A0A4Y3W997</accession>
<dbReference type="EMBL" id="BJNF01000014">
    <property type="protein sequence ID" value="GEC14641.1"/>
    <property type="molecule type" value="Genomic_DNA"/>
</dbReference>
<dbReference type="Proteomes" id="UP000318825">
    <property type="component" value="Unassembled WGS sequence"/>
</dbReference>